<organism evidence="2 3">
    <name type="scientific">Kribbella capetownensis</name>
    <dbReference type="NCBI Taxonomy" id="1572659"/>
    <lineage>
        <taxon>Bacteria</taxon>
        <taxon>Bacillati</taxon>
        <taxon>Actinomycetota</taxon>
        <taxon>Actinomycetes</taxon>
        <taxon>Propionibacteriales</taxon>
        <taxon>Kribbellaceae</taxon>
        <taxon>Kribbella</taxon>
    </lineage>
</organism>
<accession>A0A4R0IK52</accession>
<name>A0A4R0IK52_9ACTN</name>
<comment type="caution">
    <text evidence="2">The sequence shown here is derived from an EMBL/GenBank/DDBJ whole genome shotgun (WGS) entry which is preliminary data.</text>
</comment>
<evidence type="ECO:0000256" key="1">
    <source>
        <dbReference type="SAM" id="SignalP"/>
    </source>
</evidence>
<evidence type="ECO:0000313" key="3">
    <source>
        <dbReference type="Proteomes" id="UP000293342"/>
    </source>
</evidence>
<evidence type="ECO:0008006" key="4">
    <source>
        <dbReference type="Google" id="ProtNLM"/>
    </source>
</evidence>
<protein>
    <recommendedName>
        <fullName evidence="4">Peptidase inhibitor family I36</fullName>
    </recommendedName>
</protein>
<dbReference type="Proteomes" id="UP000293342">
    <property type="component" value="Unassembled WGS sequence"/>
</dbReference>
<keyword evidence="1" id="KW-0732">Signal</keyword>
<dbReference type="OrthoDB" id="5192748at2"/>
<keyword evidence="3" id="KW-1185">Reference proteome</keyword>
<dbReference type="RefSeq" id="WP_131519360.1">
    <property type="nucleotide sequence ID" value="NZ_SJKD01000019.1"/>
</dbReference>
<feature type="signal peptide" evidence="1">
    <location>
        <begin position="1"/>
        <end position="18"/>
    </location>
</feature>
<dbReference type="AlphaFoldDB" id="A0A4R0IK52"/>
<dbReference type="EMBL" id="SJKD01000019">
    <property type="protein sequence ID" value="TCC33873.1"/>
    <property type="molecule type" value="Genomic_DNA"/>
</dbReference>
<proteinExistence type="predicted"/>
<feature type="chain" id="PRO_5038904077" description="Peptidase inhibitor family I36" evidence="1">
    <location>
        <begin position="19"/>
        <end position="162"/>
    </location>
</feature>
<reference evidence="2 3" key="1">
    <citation type="submission" date="2019-02" db="EMBL/GenBank/DDBJ databases">
        <title>Kribbella capetownensis sp. nov. and Kribbella speibonae sp. nov., isolated from soil.</title>
        <authorList>
            <person name="Curtis S.M."/>
            <person name="Norton I."/>
            <person name="Everest G.J."/>
            <person name="Meyers P.R."/>
        </authorList>
    </citation>
    <scope>NUCLEOTIDE SEQUENCE [LARGE SCALE GENOMIC DNA]</scope>
    <source>
        <strain evidence="2 3">YM53</strain>
    </source>
</reference>
<evidence type="ECO:0000313" key="2">
    <source>
        <dbReference type="EMBL" id="TCC33873.1"/>
    </source>
</evidence>
<sequence length="162" mass="17076">MLGVVLAIGSFTSATAVATVGSAVTGTTAISGSPLSDTEVRELIAKPGPRTFTVDVHTGKVLSVNEGPIMQPAISTTNSCKASDGCWRANPPNYNQGFYGQPGTISGSWANRTGYYTGAYWASACWQDGLYVRCSPYVFQPNTLVNLSRVSTGRSFTIDHLG</sequence>
<gene>
    <name evidence="2" type="ORF">E0H75_42200</name>
</gene>